<feature type="domain" description="GS beta-grasp" evidence="20">
    <location>
        <begin position="18"/>
        <end position="102"/>
    </location>
</feature>
<comment type="similarity">
    <text evidence="2 16 17">Belongs to the glutamine synthetase family.</text>
</comment>
<dbReference type="GO" id="GO:0005524">
    <property type="term" value="F:ATP binding"/>
    <property type="evidence" value="ECO:0007669"/>
    <property type="project" value="UniProtKB-KW"/>
</dbReference>
<dbReference type="PROSITE" id="PS00181">
    <property type="entry name" value="GLNA_ATP"/>
    <property type="match status" value="1"/>
</dbReference>
<dbReference type="FunFam" id="3.30.590.10:FF:000003">
    <property type="entry name" value="Glutamine synthetase 2"/>
    <property type="match status" value="1"/>
</dbReference>
<dbReference type="PROSITE" id="PS00180">
    <property type="entry name" value="GLNA_1"/>
    <property type="match status" value="1"/>
</dbReference>
<evidence type="ECO:0000256" key="16">
    <source>
        <dbReference type="PROSITE-ProRule" id="PRU01330"/>
    </source>
</evidence>
<keyword evidence="8 13" id="KW-0547">Nucleotide-binding</keyword>
<sequence length="445" mass="50578">MTDKNYKKEDILRIAKEENVRFIRLQFTDLLGTIKNVEIPVSQLEKALDNKMMFDGSSIEGYVRIEESDMYLYPDLSTWVVFPWVVEDRIARLICDIYLPDGRPFPGDPRGILKTVLKEADEMGFTAMNVGPEPEFFLFKTDDKGNASMELNDQGGYFDLAPMDLGENCRREIVLTLEEMGFEIEASHHEVAPGQHEIDFKYENAIKAADQIQTFKLVVKTVARQHGLHATFMPKPLFGVNGSGMHCHQSLFRGKANAFYDENDKLGLSAEARQYMAGILRHARAFAAITNPTVNSYKRLVPGYEAPCYVAWSASNRSPMIRIPASRGLSTRVEVRNPDPAANPYLALAVMLKAGLDGIKHKMQLPPPVDRNIYVMTEDEREDQGIPSLPVNLKSAIDELLRDDVICDALGDHALAHFVELKEIEWDIYRTQVHDWEREQYLTLY</sequence>
<dbReference type="OrthoDB" id="9807095at2"/>
<dbReference type="Pfam" id="PF00120">
    <property type="entry name" value="Gln-synt_C"/>
    <property type="match status" value="1"/>
</dbReference>
<dbReference type="PROSITE" id="PS00182">
    <property type="entry name" value="GLNA_ADENYLATION"/>
    <property type="match status" value="1"/>
</dbReference>
<dbReference type="GO" id="GO:0005737">
    <property type="term" value="C:cytoplasm"/>
    <property type="evidence" value="ECO:0007669"/>
    <property type="project" value="UniProtKB-SubCell"/>
</dbReference>
<feature type="binding site" evidence="12">
    <location>
        <position position="336"/>
    </location>
    <ligand>
        <name>L-glutamate</name>
        <dbReference type="ChEBI" id="CHEBI:29985"/>
    </ligand>
</feature>
<dbReference type="InterPro" id="IPR036651">
    <property type="entry name" value="Gln_synt_N_sf"/>
</dbReference>
<dbReference type="EC" id="6.3.1.2" evidence="3 19"/>
<evidence type="ECO:0000256" key="18">
    <source>
        <dbReference type="RuleBase" id="RU000387"/>
    </source>
</evidence>
<feature type="binding site" evidence="14">
    <location>
        <position position="133"/>
    </location>
    <ligand>
        <name>Mg(2+)</name>
        <dbReference type="ChEBI" id="CHEBI:18420"/>
        <label>1</label>
    </ligand>
</feature>
<dbReference type="SMART" id="SM01230">
    <property type="entry name" value="Gln-synt_C"/>
    <property type="match status" value="1"/>
</dbReference>
<dbReference type="PROSITE" id="PS51986">
    <property type="entry name" value="GS_BETA_GRASP"/>
    <property type="match status" value="1"/>
</dbReference>
<feature type="domain" description="GS catalytic" evidence="21">
    <location>
        <begin position="109"/>
        <end position="445"/>
    </location>
</feature>
<evidence type="ECO:0000313" key="22">
    <source>
        <dbReference type="EMBL" id="TDF99565.1"/>
    </source>
</evidence>
<evidence type="ECO:0000256" key="13">
    <source>
        <dbReference type="PIRSR" id="PIRSR604809-2"/>
    </source>
</evidence>
<dbReference type="InterPro" id="IPR027303">
    <property type="entry name" value="Gln_synth_gly_rich_site"/>
</dbReference>
<dbReference type="Pfam" id="PF03951">
    <property type="entry name" value="Gln-synt_N"/>
    <property type="match status" value="1"/>
</dbReference>
<protein>
    <recommendedName>
        <fullName evidence="4 19">Glutamine synthetase</fullName>
        <ecNumber evidence="3 19">6.3.1.2</ecNumber>
    </recommendedName>
</protein>
<evidence type="ECO:0000259" key="20">
    <source>
        <dbReference type="PROSITE" id="PS51986"/>
    </source>
</evidence>
<dbReference type="InterPro" id="IPR014746">
    <property type="entry name" value="Gln_synth/guanido_kin_cat_dom"/>
</dbReference>
<feature type="binding site" evidence="13">
    <location>
        <position position="317"/>
    </location>
    <ligand>
        <name>ATP</name>
        <dbReference type="ChEBI" id="CHEBI:30616"/>
    </ligand>
</feature>
<evidence type="ECO:0000256" key="10">
    <source>
        <dbReference type="ARBA" id="ARBA00022842"/>
    </source>
</evidence>
<dbReference type="NCBIfam" id="TIGR00653">
    <property type="entry name" value="GlnA"/>
    <property type="match status" value="1"/>
</dbReference>
<evidence type="ECO:0000256" key="7">
    <source>
        <dbReference type="ARBA" id="ARBA00022723"/>
    </source>
</evidence>
<evidence type="ECO:0000256" key="5">
    <source>
        <dbReference type="ARBA" id="ARBA00022490"/>
    </source>
</evidence>
<comment type="subunit">
    <text evidence="18">Oligomer of 12 subunits arranged in the form of two hexagons.</text>
</comment>
<evidence type="ECO:0000256" key="17">
    <source>
        <dbReference type="RuleBase" id="RU000384"/>
    </source>
</evidence>
<name>A0A4R5KWP0_9BACL</name>
<evidence type="ECO:0000256" key="1">
    <source>
        <dbReference type="ARBA" id="ARBA00004496"/>
    </source>
</evidence>
<evidence type="ECO:0000256" key="12">
    <source>
        <dbReference type="PIRSR" id="PIRSR604809-1"/>
    </source>
</evidence>
<dbReference type="GO" id="GO:0004356">
    <property type="term" value="F:glutamine synthetase activity"/>
    <property type="evidence" value="ECO:0007669"/>
    <property type="project" value="UniProtKB-EC"/>
</dbReference>
<dbReference type="PANTHER" id="PTHR43785">
    <property type="entry name" value="GAMMA-GLUTAMYLPUTRESCINE SYNTHETASE"/>
    <property type="match status" value="1"/>
</dbReference>
<feature type="binding site" evidence="13">
    <location>
        <position position="185"/>
    </location>
    <ligand>
        <name>ATP</name>
        <dbReference type="ChEBI" id="CHEBI:30616"/>
    </ligand>
</feature>
<comment type="subcellular location">
    <subcellularLocation>
        <location evidence="1 18">Cytoplasm</location>
    </subcellularLocation>
</comment>
<evidence type="ECO:0000256" key="11">
    <source>
        <dbReference type="ARBA" id="ARBA00049436"/>
    </source>
</evidence>
<dbReference type="PROSITE" id="PS51987">
    <property type="entry name" value="GS_CATALYTIC"/>
    <property type="match status" value="1"/>
</dbReference>
<evidence type="ECO:0000256" key="15">
    <source>
        <dbReference type="PIRSR" id="PIRSR604809-50"/>
    </source>
</evidence>
<keyword evidence="7 14" id="KW-0479">Metal-binding</keyword>
<evidence type="ECO:0000256" key="19">
    <source>
        <dbReference type="RuleBase" id="RU004356"/>
    </source>
</evidence>
<dbReference type="InterPro" id="IPR004809">
    <property type="entry name" value="Gln_synth_I"/>
</dbReference>
<dbReference type="SUPFAM" id="SSF55931">
    <property type="entry name" value="Glutamine synthetase/guanido kinase"/>
    <property type="match status" value="1"/>
</dbReference>
<dbReference type="GO" id="GO:0006542">
    <property type="term" value="P:glutamine biosynthetic process"/>
    <property type="evidence" value="ECO:0007669"/>
    <property type="project" value="InterPro"/>
</dbReference>
<organism evidence="22 23">
    <name type="scientific">Paenibacillus piri</name>
    <dbReference type="NCBI Taxonomy" id="2547395"/>
    <lineage>
        <taxon>Bacteria</taxon>
        <taxon>Bacillati</taxon>
        <taxon>Bacillota</taxon>
        <taxon>Bacilli</taxon>
        <taxon>Bacillales</taxon>
        <taxon>Paenibacillaceae</taxon>
        <taxon>Paenibacillus</taxon>
    </lineage>
</organism>
<feature type="modified residue" description="O-AMP-tyrosine" evidence="15">
    <location>
        <position position="374"/>
    </location>
</feature>
<dbReference type="RefSeq" id="WP_133226108.1">
    <property type="nucleotide sequence ID" value="NZ_SMRT01000002.1"/>
</dbReference>
<dbReference type="InterPro" id="IPR008147">
    <property type="entry name" value="Gln_synt_N"/>
</dbReference>
<dbReference type="Gene3D" id="3.30.590.10">
    <property type="entry name" value="Glutamine synthetase/guanido kinase, catalytic domain"/>
    <property type="match status" value="1"/>
</dbReference>
<keyword evidence="5 18" id="KW-0963">Cytoplasm</keyword>
<keyword evidence="9 13" id="KW-0067">ATP-binding</keyword>
<feature type="binding site" evidence="12">
    <location>
        <begin position="241"/>
        <end position="242"/>
    </location>
    <ligand>
        <name>L-glutamate</name>
        <dbReference type="ChEBI" id="CHEBI:29985"/>
    </ligand>
</feature>
<dbReference type="PANTHER" id="PTHR43785:SF12">
    <property type="entry name" value="TYPE-1 GLUTAMINE SYNTHETASE 2"/>
    <property type="match status" value="1"/>
</dbReference>
<evidence type="ECO:0000256" key="14">
    <source>
        <dbReference type="PIRSR" id="PIRSR604809-3"/>
    </source>
</evidence>
<dbReference type="EMBL" id="SMRT01000002">
    <property type="protein sequence ID" value="TDF99565.1"/>
    <property type="molecule type" value="Genomic_DNA"/>
</dbReference>
<comment type="catalytic activity">
    <reaction evidence="11 19">
        <text>L-glutamate + NH4(+) + ATP = L-glutamine + ADP + phosphate + H(+)</text>
        <dbReference type="Rhea" id="RHEA:16169"/>
        <dbReference type="ChEBI" id="CHEBI:15378"/>
        <dbReference type="ChEBI" id="CHEBI:28938"/>
        <dbReference type="ChEBI" id="CHEBI:29985"/>
        <dbReference type="ChEBI" id="CHEBI:30616"/>
        <dbReference type="ChEBI" id="CHEBI:43474"/>
        <dbReference type="ChEBI" id="CHEBI:58359"/>
        <dbReference type="ChEBI" id="CHEBI:456216"/>
        <dbReference type="EC" id="6.3.1.2"/>
    </reaction>
</comment>
<reference evidence="22 23" key="1">
    <citation type="submission" date="2019-03" db="EMBL/GenBank/DDBJ databases">
        <title>This is whole genome sequence of Paenibacillus sp MS74 strain.</title>
        <authorList>
            <person name="Trinh H.N."/>
        </authorList>
    </citation>
    <scope>NUCLEOTIDE SEQUENCE [LARGE SCALE GENOMIC DNA]</scope>
    <source>
        <strain evidence="22 23">MS74</strain>
    </source>
</reference>
<evidence type="ECO:0000256" key="6">
    <source>
        <dbReference type="ARBA" id="ARBA00022598"/>
    </source>
</evidence>
<dbReference type="Gene3D" id="3.10.20.70">
    <property type="entry name" value="Glutamine synthetase, N-terminal domain"/>
    <property type="match status" value="1"/>
</dbReference>
<evidence type="ECO:0000259" key="21">
    <source>
        <dbReference type="PROSITE" id="PS51987"/>
    </source>
</evidence>
<feature type="binding site" evidence="14">
    <location>
        <position position="197"/>
    </location>
    <ligand>
        <name>Mg(2+)</name>
        <dbReference type="ChEBI" id="CHEBI:18420"/>
        <label>1</label>
    </ligand>
</feature>
<keyword evidence="6 19" id="KW-0436">Ligase</keyword>
<feature type="binding site" evidence="12">
    <location>
        <position position="305"/>
    </location>
    <ligand>
        <name>L-glutamate</name>
        <dbReference type="ChEBI" id="CHEBI:29985"/>
    </ligand>
</feature>
<comment type="cofactor">
    <cofactor evidence="14">
        <name>Mg(2+)</name>
        <dbReference type="ChEBI" id="CHEBI:18420"/>
    </cofactor>
    <text evidence="14">Binds 2 Mg(2+) ions per subunit.</text>
</comment>
<proteinExistence type="inferred from homology"/>
<evidence type="ECO:0000256" key="8">
    <source>
        <dbReference type="ARBA" id="ARBA00022741"/>
    </source>
</evidence>
<evidence type="ECO:0000256" key="2">
    <source>
        <dbReference type="ARBA" id="ARBA00009897"/>
    </source>
</evidence>
<feature type="binding site" evidence="13">
    <location>
        <begin position="200"/>
        <end position="202"/>
    </location>
    <ligand>
        <name>ATP</name>
        <dbReference type="ChEBI" id="CHEBI:30616"/>
    </ligand>
</feature>
<feature type="binding site" evidence="13">
    <location>
        <begin position="248"/>
        <end position="250"/>
    </location>
    <ligand>
        <name>ATP</name>
        <dbReference type="ChEBI" id="CHEBI:30616"/>
    </ligand>
</feature>
<feature type="binding site" evidence="14">
    <location>
        <position position="190"/>
    </location>
    <ligand>
        <name>Mg(2+)</name>
        <dbReference type="ChEBI" id="CHEBI:18420"/>
        <label>1</label>
    </ligand>
</feature>
<dbReference type="InterPro" id="IPR008146">
    <property type="entry name" value="Gln_synth_cat_dom"/>
</dbReference>
<keyword evidence="23" id="KW-1185">Reference proteome</keyword>
<evidence type="ECO:0000256" key="3">
    <source>
        <dbReference type="ARBA" id="ARBA00012937"/>
    </source>
</evidence>
<feature type="binding site" evidence="12">
    <location>
        <position position="299"/>
    </location>
    <ligand>
        <name>L-glutamate</name>
        <dbReference type="ChEBI" id="CHEBI:29985"/>
    </ligand>
</feature>
<evidence type="ECO:0000256" key="4">
    <source>
        <dbReference type="ARBA" id="ARBA00021364"/>
    </source>
</evidence>
<dbReference type="InterPro" id="IPR001637">
    <property type="entry name" value="Gln_synth_I_adenylation_site"/>
</dbReference>
<keyword evidence="15" id="KW-0597">Phosphoprotein</keyword>
<dbReference type="GO" id="GO:0046872">
    <property type="term" value="F:metal ion binding"/>
    <property type="evidence" value="ECO:0007669"/>
    <property type="project" value="UniProtKB-KW"/>
</dbReference>
<feature type="binding site" evidence="14">
    <location>
        <position position="334"/>
    </location>
    <ligand>
        <name>Mg(2+)</name>
        <dbReference type="ChEBI" id="CHEBI:18420"/>
        <label>1</label>
    </ligand>
</feature>
<comment type="caution">
    <text evidence="22">The sequence shown here is derived from an EMBL/GenBank/DDBJ whole genome shotgun (WGS) entry which is preliminary data.</text>
</comment>
<dbReference type="SUPFAM" id="SSF54368">
    <property type="entry name" value="Glutamine synthetase, N-terminal domain"/>
    <property type="match status" value="1"/>
</dbReference>
<dbReference type="FunFam" id="3.10.20.70:FF:000005">
    <property type="entry name" value="Glutamine synthetase"/>
    <property type="match status" value="1"/>
</dbReference>
<accession>A0A4R5KWP0</accession>
<dbReference type="InterPro" id="IPR027302">
    <property type="entry name" value="Gln_synth_N_conserv_site"/>
</dbReference>
<dbReference type="Proteomes" id="UP000295636">
    <property type="component" value="Unassembled WGS sequence"/>
</dbReference>
<dbReference type="AlphaFoldDB" id="A0A4R5KWP0"/>
<gene>
    <name evidence="22" type="primary">glnA</name>
    <name evidence="22" type="ORF">E1757_06915</name>
</gene>
<feature type="binding site" evidence="14">
    <location>
        <position position="246"/>
    </location>
    <ligand>
        <name>Mg(2+)</name>
        <dbReference type="ChEBI" id="CHEBI:18420"/>
        <label>1</label>
    </ligand>
</feature>
<evidence type="ECO:0000313" key="23">
    <source>
        <dbReference type="Proteomes" id="UP000295636"/>
    </source>
</evidence>
<keyword evidence="10 14" id="KW-0460">Magnesium</keyword>
<feature type="binding site" evidence="12">
    <location>
        <position position="317"/>
    </location>
    <ligand>
        <name>L-glutamate</name>
        <dbReference type="ChEBI" id="CHEBI:29985"/>
    </ligand>
</feature>
<feature type="binding site" evidence="14">
    <location>
        <position position="135"/>
    </location>
    <ligand>
        <name>Mg(2+)</name>
        <dbReference type="ChEBI" id="CHEBI:18420"/>
        <label>2</label>
    </ligand>
</feature>
<evidence type="ECO:0000256" key="9">
    <source>
        <dbReference type="ARBA" id="ARBA00022840"/>
    </source>
</evidence>